<sequence>MGGGLPSLPLPLHPSPPLPFLSLRAHIPQDPLPFLWPLLLSLSFSASQAPFPHSSPRNPARGGWAGGSRSCSHPLIDPGAPVKGRDRVRDFLRGPEVFADRADSRVNLHASRGPAAGAYSHPPAGERARPLPPVRHPLPLPPSSSCPCPLLPAPRHPFAFASSRRPCVCGGRRRHTPCPSS</sequence>
<feature type="region of interest" description="Disordered" evidence="1">
    <location>
        <begin position="50"/>
        <end position="86"/>
    </location>
</feature>
<dbReference type="Proteomes" id="UP000030693">
    <property type="component" value="Unassembled WGS sequence"/>
</dbReference>
<dbReference type="RefSeq" id="XP_009496087.1">
    <property type="nucleotide sequence ID" value="XM_009497812.1"/>
</dbReference>
<accession>A0A058Z7P7</accession>
<name>A0A058Z7P7_FONAL</name>
<proteinExistence type="predicted"/>
<dbReference type="AlphaFoldDB" id="A0A058Z7P7"/>
<reference evidence="2" key="1">
    <citation type="submission" date="2013-04" db="EMBL/GenBank/DDBJ databases">
        <title>The Genome Sequence of Fonticula alba ATCC 38817.</title>
        <authorList>
            <consortium name="The Broad Institute Genomics Platform"/>
            <person name="Russ C."/>
            <person name="Cuomo C."/>
            <person name="Burger G."/>
            <person name="Gray M.W."/>
            <person name="Holland P.W.H."/>
            <person name="King N."/>
            <person name="Lang F.B.F."/>
            <person name="Roger A.J."/>
            <person name="Ruiz-Trillo I."/>
            <person name="Brown M."/>
            <person name="Walker B."/>
            <person name="Young S."/>
            <person name="Zeng Q."/>
            <person name="Gargeya S."/>
            <person name="Fitzgerald M."/>
            <person name="Haas B."/>
            <person name="Abouelleil A."/>
            <person name="Allen A.W."/>
            <person name="Alvarado L."/>
            <person name="Arachchi H.M."/>
            <person name="Berlin A.M."/>
            <person name="Chapman S.B."/>
            <person name="Gainer-Dewar J."/>
            <person name="Goldberg J."/>
            <person name="Griggs A."/>
            <person name="Gujja S."/>
            <person name="Hansen M."/>
            <person name="Howarth C."/>
            <person name="Imamovic A."/>
            <person name="Ireland A."/>
            <person name="Larimer J."/>
            <person name="McCowan C."/>
            <person name="Murphy C."/>
            <person name="Pearson M."/>
            <person name="Poon T.W."/>
            <person name="Priest M."/>
            <person name="Roberts A."/>
            <person name="Saif S."/>
            <person name="Shea T."/>
            <person name="Sisk P."/>
            <person name="Sykes S."/>
            <person name="Wortman J."/>
            <person name="Nusbaum C."/>
            <person name="Birren B."/>
        </authorList>
    </citation>
    <scope>NUCLEOTIDE SEQUENCE [LARGE SCALE GENOMIC DNA]</scope>
    <source>
        <strain evidence="2">ATCC 38817</strain>
    </source>
</reference>
<protein>
    <submittedName>
        <fullName evidence="2">Uncharacterized protein</fullName>
    </submittedName>
</protein>
<keyword evidence="3" id="KW-1185">Reference proteome</keyword>
<evidence type="ECO:0000313" key="2">
    <source>
        <dbReference type="EMBL" id="KCV69522.1"/>
    </source>
</evidence>
<organism evidence="2">
    <name type="scientific">Fonticula alba</name>
    <name type="common">Slime mold</name>
    <dbReference type="NCBI Taxonomy" id="691883"/>
    <lineage>
        <taxon>Eukaryota</taxon>
        <taxon>Rotosphaerida</taxon>
        <taxon>Fonticulaceae</taxon>
        <taxon>Fonticula</taxon>
    </lineage>
</organism>
<evidence type="ECO:0000313" key="3">
    <source>
        <dbReference type="Proteomes" id="UP000030693"/>
    </source>
</evidence>
<dbReference type="EMBL" id="KB932206">
    <property type="protein sequence ID" value="KCV69522.1"/>
    <property type="molecule type" value="Genomic_DNA"/>
</dbReference>
<evidence type="ECO:0000256" key="1">
    <source>
        <dbReference type="SAM" id="MobiDB-lite"/>
    </source>
</evidence>
<gene>
    <name evidence="2" type="ORF">H696_03943</name>
</gene>
<dbReference type="GeneID" id="20528668"/>